<keyword evidence="3 9" id="KW-0813">Transport</keyword>
<accession>A0A5K1UTL8</accession>
<dbReference type="GO" id="GO:0046961">
    <property type="term" value="F:proton-transporting ATPase activity, rotational mechanism"/>
    <property type="evidence" value="ECO:0007669"/>
    <property type="project" value="InterPro"/>
</dbReference>
<evidence type="ECO:0000256" key="5">
    <source>
        <dbReference type="ARBA" id="ARBA00022781"/>
    </source>
</evidence>
<comment type="caution">
    <text evidence="12">The sequence shown here is derived from an EMBL/GenBank/DDBJ whole genome shotgun (WGS) entry which is preliminary data.</text>
</comment>
<dbReference type="VEuPathDB" id="AmoebaDB:EHI5A_039410"/>
<comment type="subcellular location">
    <subcellularLocation>
        <location evidence="1">Membrane</location>
        <topology evidence="1">Multi-pass membrane protein</topology>
    </subcellularLocation>
</comment>
<feature type="compositionally biased region" description="Low complexity" evidence="11">
    <location>
        <begin position="656"/>
        <end position="668"/>
    </location>
</feature>
<feature type="region of interest" description="Disordered" evidence="11">
    <location>
        <begin position="656"/>
        <end position="677"/>
    </location>
</feature>
<evidence type="ECO:0000256" key="9">
    <source>
        <dbReference type="RuleBase" id="RU361189"/>
    </source>
</evidence>
<feature type="transmembrane region" description="Helical" evidence="9">
    <location>
        <begin position="498"/>
        <end position="516"/>
    </location>
</feature>
<dbReference type="GO" id="GO:0000220">
    <property type="term" value="C:vacuolar proton-transporting V-type ATPase, V0 domain"/>
    <property type="evidence" value="ECO:0007669"/>
    <property type="project" value="InterPro"/>
</dbReference>
<evidence type="ECO:0000256" key="6">
    <source>
        <dbReference type="ARBA" id="ARBA00022989"/>
    </source>
</evidence>
<keyword evidence="8 9" id="KW-0472">Membrane</keyword>
<evidence type="ECO:0000313" key="12">
    <source>
        <dbReference type="EMBL" id="GAT95665.1"/>
    </source>
</evidence>
<comment type="similarity">
    <text evidence="2 9">Belongs to the V-ATPase 116 kDa subunit family.</text>
</comment>
<dbReference type="OMA" id="TYVQLYI"/>
<evidence type="ECO:0000256" key="1">
    <source>
        <dbReference type="ARBA" id="ARBA00004141"/>
    </source>
</evidence>
<gene>
    <name evidence="12" type="ORF">CL6EHI_074020</name>
</gene>
<evidence type="ECO:0000256" key="10">
    <source>
        <dbReference type="SAM" id="Coils"/>
    </source>
</evidence>
<comment type="function">
    <text evidence="9">Essential component of the vacuolar proton pump (V-ATPase), a multimeric enzyme that catalyzes the translocation of protons across the membranes. Required for assembly and activity of the V-ATPase.</text>
</comment>
<evidence type="ECO:0000256" key="3">
    <source>
        <dbReference type="ARBA" id="ARBA00022448"/>
    </source>
</evidence>
<proteinExistence type="inferred from homology"/>
<organism evidence="12 13">
    <name type="scientific">Entamoeba histolytica</name>
    <dbReference type="NCBI Taxonomy" id="5759"/>
    <lineage>
        <taxon>Eukaryota</taxon>
        <taxon>Amoebozoa</taxon>
        <taxon>Evosea</taxon>
        <taxon>Archamoebae</taxon>
        <taxon>Mastigamoebida</taxon>
        <taxon>Entamoebidae</taxon>
        <taxon>Entamoeba</taxon>
    </lineage>
</organism>
<evidence type="ECO:0000256" key="4">
    <source>
        <dbReference type="ARBA" id="ARBA00022692"/>
    </source>
</evidence>
<name>A0A5K1UTL8_ENTHI</name>
<protein>
    <recommendedName>
        <fullName evidence="9">V-type proton ATPase subunit a</fullName>
    </recommendedName>
</protein>
<keyword evidence="10" id="KW-0175">Coiled coil</keyword>
<feature type="transmembrane region" description="Helical" evidence="9">
    <location>
        <begin position="738"/>
        <end position="758"/>
    </location>
</feature>
<evidence type="ECO:0000256" key="2">
    <source>
        <dbReference type="ARBA" id="ARBA00009904"/>
    </source>
</evidence>
<dbReference type="InterPro" id="IPR026028">
    <property type="entry name" value="V-type_ATPase_116kDa_su_euka"/>
</dbReference>
<dbReference type="GO" id="GO:0007035">
    <property type="term" value="P:vacuolar acidification"/>
    <property type="evidence" value="ECO:0007669"/>
    <property type="project" value="TreeGrafter"/>
</dbReference>
<evidence type="ECO:0000256" key="7">
    <source>
        <dbReference type="ARBA" id="ARBA00023065"/>
    </source>
</evidence>
<dbReference type="Pfam" id="PF01496">
    <property type="entry name" value="V_ATPase_I"/>
    <property type="match status" value="1"/>
</dbReference>
<dbReference type="GO" id="GO:0051117">
    <property type="term" value="F:ATPase binding"/>
    <property type="evidence" value="ECO:0007669"/>
    <property type="project" value="TreeGrafter"/>
</dbReference>
<dbReference type="PANTHER" id="PTHR11629:SF63">
    <property type="entry name" value="V-TYPE PROTON ATPASE SUBUNIT A"/>
    <property type="match status" value="1"/>
</dbReference>
<dbReference type="SMR" id="A0A5K1UTL8"/>
<dbReference type="InterPro" id="IPR002490">
    <property type="entry name" value="V-ATPase_116kDa_su"/>
</dbReference>
<keyword evidence="4 9" id="KW-0812">Transmembrane</keyword>
<dbReference type="EMBL" id="BDEQ01000001">
    <property type="protein sequence ID" value="GAT95665.1"/>
    <property type="molecule type" value="Genomic_DNA"/>
</dbReference>
<keyword evidence="7 9" id="KW-0406">Ion transport</keyword>
<dbReference type="VEuPathDB" id="AmoebaDB:KM1_053100"/>
<reference evidence="12 13" key="1">
    <citation type="submission" date="2016-05" db="EMBL/GenBank/DDBJ databases">
        <title>First whole genome sequencing of Entamoeba histolytica HM1:IMSS-clone-6.</title>
        <authorList>
            <person name="Mukherjee Avik.K."/>
            <person name="Izumyama S."/>
            <person name="Nakada-Tsukui K."/>
            <person name="Nozaki T."/>
        </authorList>
    </citation>
    <scope>NUCLEOTIDE SEQUENCE [LARGE SCALE GENOMIC DNA]</scope>
    <source>
        <strain evidence="12 13">HM1:IMSS clone 6</strain>
    </source>
</reference>
<keyword evidence="6 9" id="KW-1133">Transmembrane helix</keyword>
<evidence type="ECO:0000256" key="8">
    <source>
        <dbReference type="ARBA" id="ARBA00023136"/>
    </source>
</evidence>
<evidence type="ECO:0000256" key="11">
    <source>
        <dbReference type="SAM" id="MobiDB-lite"/>
    </source>
</evidence>
<evidence type="ECO:0000313" key="13">
    <source>
        <dbReference type="Proteomes" id="UP000078387"/>
    </source>
</evidence>
<dbReference type="Proteomes" id="UP000078387">
    <property type="component" value="Unassembled WGS sequence"/>
</dbReference>
<feature type="transmembrane region" description="Helical" evidence="9">
    <location>
        <begin position="594"/>
        <end position="616"/>
    </location>
</feature>
<keyword evidence="5 9" id="KW-0375">Hydrogen ion transport</keyword>
<dbReference type="PIRSF" id="PIRSF001293">
    <property type="entry name" value="ATP6V0A1"/>
    <property type="match status" value="1"/>
</dbReference>
<dbReference type="VEuPathDB" id="AmoebaDB:EHI_074020"/>
<dbReference type="AlphaFoldDB" id="A0A5K1UTL8"/>
<feature type="coiled-coil region" evidence="10">
    <location>
        <begin position="58"/>
        <end position="120"/>
    </location>
</feature>
<dbReference type="PANTHER" id="PTHR11629">
    <property type="entry name" value="VACUOLAR PROTON ATPASES"/>
    <property type="match status" value="1"/>
</dbReference>
<feature type="transmembrane region" description="Helical" evidence="9">
    <location>
        <begin position="528"/>
        <end position="551"/>
    </location>
</feature>
<sequence>MGDLIRSQPVSYGQLIVPVNVAEETIELIGELGIVQFIDLNEKELTFNRRFCNELKRCDELERKIRYFNEMITKEEERKDMNGLKFRRNGEFQSFEKESTENLELKLDSVEKDLKQTISDCTATENDLEKIEEGLLVSSNLDTLFENMDDVVVGGLKFVIGVIEKSKYDSVQRLIWRVSRGLVLIKSMDLTEGSTLRNFLVVYQGDDLGLKINKICQTSGVRVYTNIPVDQQQRREFVDEALSNKQQLTGIFEGSTKEKRELLKTIALQIEGWKDVIDRERMIFFTLNMFKVDRGTTLRGECWFPSECLDTIVTKLSELDQNSMSPIFSPIQAPPKAIIPTYNKTNSFTQTFQDLTDSYGTPRYGEINTAWLNIVTFPFLFGIMFSDAGHGIFIFGLGLLFIIFQKKLKKASLDDITLMLFDARWLLLEMGLMAIYCGIVFNEFFGFSIDIFGTSWDKVEGDVYARSNENYVYYFGVDPIWKSSNNELYYANSLKMKLSILIGVFHMTFGVILSLFNHLHEKKWLNIFFNWIPEMVFMICSFGYLCFLIIFKWCNPDKDPAPMLTNVFLEMFQNFGRVTDENYIFTGQKVVEPVLLVLVIISLLLMFIPKPIFLYIKLRKQQRTHPESRPLLEQVDTNDGEFGDFSDNQYSSDNNTLLNNNEGINENNTKQEEEEDNEEGNSLMEIIIFNSIHAIEYVLGCISNTASYLRLWALSLAHAQLGSVFLENVFYLLMEMNIFITIFVGFAVWALITLAILIGMESLSAFLHTLRLHWIEFQNKFYIGDGIPFIPLRLPKQPLPSNN</sequence>
<dbReference type="VEuPathDB" id="AmoebaDB:EHI7A_035930"/>
<feature type="transmembrane region" description="Helical" evidence="9">
    <location>
        <begin position="379"/>
        <end position="404"/>
    </location>
</feature>
<feature type="transmembrane region" description="Helical" evidence="9">
    <location>
        <begin position="425"/>
        <end position="449"/>
    </location>
</feature>
<dbReference type="VEuPathDB" id="AmoebaDB:EHI8A_033080"/>